<evidence type="ECO:0008006" key="3">
    <source>
        <dbReference type="Google" id="ProtNLM"/>
    </source>
</evidence>
<dbReference type="AlphaFoldDB" id="A0A5E4VDD2"/>
<dbReference type="RefSeq" id="WP_150697365.1">
    <property type="nucleotide sequence ID" value="NZ_CABPRZ010000009.1"/>
</dbReference>
<evidence type="ECO:0000313" key="2">
    <source>
        <dbReference type="Proteomes" id="UP000414233"/>
    </source>
</evidence>
<evidence type="ECO:0000313" key="1">
    <source>
        <dbReference type="EMBL" id="VVE09773.1"/>
    </source>
</evidence>
<dbReference type="Proteomes" id="UP000414233">
    <property type="component" value="Unassembled WGS sequence"/>
</dbReference>
<dbReference type="OrthoDB" id="1163038at2"/>
<dbReference type="EMBL" id="CABPRZ010000009">
    <property type="protein sequence ID" value="VVE09773.1"/>
    <property type="molecule type" value="Genomic_DNA"/>
</dbReference>
<protein>
    <recommendedName>
        <fullName evidence="3">ABM domain-containing protein</fullName>
    </recommendedName>
</protein>
<reference evidence="1 2" key="1">
    <citation type="submission" date="2019-08" db="EMBL/GenBank/DDBJ databases">
        <authorList>
            <person name="Peeters C."/>
        </authorList>
    </citation>
    <scope>NUCLEOTIDE SEQUENCE [LARGE SCALE GENOMIC DNA]</scope>
    <source>
        <strain evidence="1 2">LMG 30175</strain>
    </source>
</reference>
<keyword evidence="2" id="KW-1185">Reference proteome</keyword>
<gene>
    <name evidence="1" type="ORF">PTE30175_02498</name>
</gene>
<sequence>MTFLEITLRIPHANRGAAAAVYQRYKGPFLETIAGARSKQLLVREEDVQVLHGFETAQQAGAYLTSDLFTKDVVGELGPLLAGEPDVRIYDAVE</sequence>
<name>A0A5E4VDD2_9BURK</name>
<accession>A0A5E4VDD2</accession>
<organism evidence="1 2">
    <name type="scientific">Pandoraea terrae</name>
    <dbReference type="NCBI Taxonomy" id="1537710"/>
    <lineage>
        <taxon>Bacteria</taxon>
        <taxon>Pseudomonadati</taxon>
        <taxon>Pseudomonadota</taxon>
        <taxon>Betaproteobacteria</taxon>
        <taxon>Burkholderiales</taxon>
        <taxon>Burkholderiaceae</taxon>
        <taxon>Pandoraea</taxon>
    </lineage>
</organism>
<proteinExistence type="predicted"/>